<organism evidence="1 2">
    <name type="scientific">Kipferlia bialata</name>
    <dbReference type="NCBI Taxonomy" id="797122"/>
    <lineage>
        <taxon>Eukaryota</taxon>
        <taxon>Metamonada</taxon>
        <taxon>Carpediemonas-like organisms</taxon>
        <taxon>Kipferlia</taxon>
    </lineage>
</organism>
<evidence type="ECO:0000313" key="1">
    <source>
        <dbReference type="EMBL" id="GCA65137.1"/>
    </source>
</evidence>
<comment type="caution">
    <text evidence="1">The sequence shown here is derived from an EMBL/GenBank/DDBJ whole genome shotgun (WGS) entry which is preliminary data.</text>
</comment>
<feature type="non-terminal residue" evidence="1">
    <location>
        <position position="29"/>
    </location>
</feature>
<protein>
    <submittedName>
        <fullName evidence="1">Uncharacterized protein</fullName>
    </submittedName>
</protein>
<dbReference type="EMBL" id="BDIP01009904">
    <property type="protein sequence ID" value="GCA65137.1"/>
    <property type="molecule type" value="Genomic_DNA"/>
</dbReference>
<dbReference type="Proteomes" id="UP000265618">
    <property type="component" value="Unassembled WGS sequence"/>
</dbReference>
<sequence length="29" mass="3398">MHCIHPLTPVTRFFRDGASTDMLQEFMSE</sequence>
<dbReference type="AlphaFoldDB" id="A0A391NVU3"/>
<proteinExistence type="predicted"/>
<accession>A0A391NVU3</accession>
<evidence type="ECO:0000313" key="2">
    <source>
        <dbReference type="Proteomes" id="UP000265618"/>
    </source>
</evidence>
<gene>
    <name evidence="1" type="ORF">KIPB_016344</name>
</gene>
<reference evidence="1 2" key="1">
    <citation type="journal article" date="2018" name="PLoS ONE">
        <title>The draft genome of Kipferlia bialata reveals reductive genome evolution in fornicate parasites.</title>
        <authorList>
            <person name="Tanifuji G."/>
            <person name="Takabayashi S."/>
            <person name="Kume K."/>
            <person name="Takagi M."/>
            <person name="Nakayama T."/>
            <person name="Kamikawa R."/>
            <person name="Inagaki Y."/>
            <person name="Hashimoto T."/>
        </authorList>
    </citation>
    <scope>NUCLEOTIDE SEQUENCE [LARGE SCALE GENOMIC DNA]</scope>
    <source>
        <strain evidence="1">NY0173</strain>
    </source>
</reference>
<keyword evidence="2" id="KW-1185">Reference proteome</keyword>
<name>A0A391NVU3_9EUKA</name>